<evidence type="ECO:0000259" key="2">
    <source>
        <dbReference type="Pfam" id="PF07853"/>
    </source>
</evidence>
<keyword evidence="1" id="KW-0812">Transmembrane</keyword>
<feature type="transmembrane region" description="Helical" evidence="1">
    <location>
        <begin position="63"/>
        <end position="80"/>
    </location>
</feature>
<feature type="domain" description="DUF1648" evidence="2">
    <location>
        <begin position="24"/>
        <end position="70"/>
    </location>
</feature>
<evidence type="ECO:0000313" key="3">
    <source>
        <dbReference type="EMBL" id="MBP2257926.1"/>
    </source>
</evidence>
<evidence type="ECO:0000313" key="4">
    <source>
        <dbReference type="Proteomes" id="UP001519294"/>
    </source>
</evidence>
<reference evidence="3 4" key="1">
    <citation type="submission" date="2021-03" db="EMBL/GenBank/DDBJ databases">
        <title>Genomic Encyclopedia of Type Strains, Phase IV (KMG-IV): sequencing the most valuable type-strain genomes for metagenomic binning, comparative biology and taxonomic classification.</title>
        <authorList>
            <person name="Goeker M."/>
        </authorList>
    </citation>
    <scope>NUCLEOTIDE SEQUENCE [LARGE SCALE GENOMIC DNA]</scope>
    <source>
        <strain evidence="3 4">DSM 25790</strain>
    </source>
</reference>
<name>A0ABS4S9Z8_9BACI</name>
<protein>
    <submittedName>
        <fullName evidence="3">Membrane protein</fullName>
    </submittedName>
</protein>
<feature type="transmembrane region" description="Helical" evidence="1">
    <location>
        <begin position="136"/>
        <end position="158"/>
    </location>
</feature>
<keyword evidence="1" id="KW-0472">Membrane</keyword>
<dbReference type="Proteomes" id="UP001519294">
    <property type="component" value="Unassembled WGS sequence"/>
</dbReference>
<organism evidence="3 4">
    <name type="scientific">Virgibacillus alimentarius</name>
    <dbReference type="NCBI Taxonomy" id="698769"/>
    <lineage>
        <taxon>Bacteria</taxon>
        <taxon>Bacillati</taxon>
        <taxon>Bacillota</taxon>
        <taxon>Bacilli</taxon>
        <taxon>Bacillales</taxon>
        <taxon>Bacillaceae</taxon>
        <taxon>Virgibacillus</taxon>
    </lineage>
</organism>
<keyword evidence="4" id="KW-1185">Reference proteome</keyword>
<dbReference type="RefSeq" id="WP_226371225.1">
    <property type="nucleotide sequence ID" value="NZ_JAGIKX010000016.1"/>
</dbReference>
<sequence length="164" mass="19095">MKNRPVLKIKQTPIEKILNIIAFVIFLGSILYILFEWSSMPNEVPGHYNAIGEVDRWGRKGELWIVPFVGLVLWVGLSILEKFPHIHNYSNLTEDNAEQQYKNSRLMLNFLKNEILLIFSYINWKDIQVAKGQAESLGICFLPIFLIIIFGTLIFFVLRSLRLK</sequence>
<feature type="transmembrane region" description="Helical" evidence="1">
    <location>
        <begin position="17"/>
        <end position="35"/>
    </location>
</feature>
<accession>A0ABS4S9Z8</accession>
<comment type="caution">
    <text evidence="3">The sequence shown here is derived from an EMBL/GenBank/DDBJ whole genome shotgun (WGS) entry which is preliminary data.</text>
</comment>
<dbReference type="EMBL" id="JAGIKX010000016">
    <property type="protein sequence ID" value="MBP2257926.1"/>
    <property type="molecule type" value="Genomic_DNA"/>
</dbReference>
<gene>
    <name evidence="3" type="ORF">J2Z81_001896</name>
</gene>
<dbReference type="InterPro" id="IPR012867">
    <property type="entry name" value="DUF1648"/>
</dbReference>
<keyword evidence="1" id="KW-1133">Transmembrane helix</keyword>
<proteinExistence type="predicted"/>
<dbReference type="Pfam" id="PF07853">
    <property type="entry name" value="DUF1648"/>
    <property type="match status" value="1"/>
</dbReference>
<evidence type="ECO:0000256" key="1">
    <source>
        <dbReference type="SAM" id="Phobius"/>
    </source>
</evidence>